<dbReference type="PANTHER" id="PTHR45841:SF1">
    <property type="entry name" value="MRNA TURNOVER PROTEIN 4 HOMOLOG"/>
    <property type="match status" value="1"/>
</dbReference>
<gene>
    <name evidence="2" type="ORF">GBAR_LOCUS18084</name>
</gene>
<dbReference type="GO" id="GO:0000956">
    <property type="term" value="P:nuclear-transcribed mRNA catabolic process"/>
    <property type="evidence" value="ECO:0007669"/>
    <property type="project" value="TreeGrafter"/>
</dbReference>
<dbReference type="GO" id="GO:0005730">
    <property type="term" value="C:nucleolus"/>
    <property type="evidence" value="ECO:0007669"/>
    <property type="project" value="TreeGrafter"/>
</dbReference>
<dbReference type="GO" id="GO:0042273">
    <property type="term" value="P:ribosomal large subunit biogenesis"/>
    <property type="evidence" value="ECO:0007669"/>
    <property type="project" value="TreeGrafter"/>
</dbReference>
<dbReference type="EMBL" id="CASHTH010002576">
    <property type="protein sequence ID" value="CAI8031929.1"/>
    <property type="molecule type" value="Genomic_DNA"/>
</dbReference>
<reference evidence="2" key="1">
    <citation type="submission" date="2023-03" db="EMBL/GenBank/DDBJ databases">
        <authorList>
            <person name="Steffen K."/>
            <person name="Cardenas P."/>
        </authorList>
    </citation>
    <scope>NUCLEOTIDE SEQUENCE</scope>
</reference>
<dbReference type="Proteomes" id="UP001174909">
    <property type="component" value="Unassembled WGS sequence"/>
</dbReference>
<protein>
    <submittedName>
        <fullName evidence="2">mRNA turnover protein 4 homolog</fullName>
    </submittedName>
</protein>
<keyword evidence="3" id="KW-1185">Reference proteome</keyword>
<evidence type="ECO:0000313" key="2">
    <source>
        <dbReference type="EMBL" id="CAI8031929.1"/>
    </source>
</evidence>
<evidence type="ECO:0000256" key="1">
    <source>
        <dbReference type="ARBA" id="ARBA00008889"/>
    </source>
</evidence>
<dbReference type="InterPro" id="IPR051742">
    <property type="entry name" value="Ribosome_Assembly_uL10"/>
</dbReference>
<dbReference type="Pfam" id="PF00466">
    <property type="entry name" value="Ribosomal_L10"/>
    <property type="match status" value="1"/>
</dbReference>
<organism evidence="2 3">
    <name type="scientific">Geodia barretti</name>
    <name type="common">Barrett's horny sponge</name>
    <dbReference type="NCBI Taxonomy" id="519541"/>
    <lineage>
        <taxon>Eukaryota</taxon>
        <taxon>Metazoa</taxon>
        <taxon>Porifera</taxon>
        <taxon>Demospongiae</taxon>
        <taxon>Heteroscleromorpha</taxon>
        <taxon>Tetractinellida</taxon>
        <taxon>Astrophorina</taxon>
        <taxon>Geodiidae</taxon>
        <taxon>Geodia</taxon>
    </lineage>
</organism>
<sequence length="155" mass="18028">MMKHLSQFLSNAKSRLQLVRTNLSRAFLTEIRPLNPNSWQPKMPKSKRNRIYTLSQTRKKGREAKSGLLQEVRDCVDKYSHIFVYSVENMRNNKLKEVRTQWRSGDGSTGGTESWPTALGRLRPRKYREGLSSLAKVTHTHTHLVCSRELPFRTT</sequence>
<dbReference type="GO" id="GO:0003723">
    <property type="term" value="F:RNA binding"/>
    <property type="evidence" value="ECO:0007669"/>
    <property type="project" value="TreeGrafter"/>
</dbReference>
<proteinExistence type="inferred from homology"/>
<accession>A0AA35WT83</accession>
<dbReference type="GO" id="GO:0006364">
    <property type="term" value="P:rRNA processing"/>
    <property type="evidence" value="ECO:0007669"/>
    <property type="project" value="TreeGrafter"/>
</dbReference>
<dbReference type="InterPro" id="IPR001790">
    <property type="entry name" value="Ribosomal_uL10"/>
</dbReference>
<dbReference type="PANTHER" id="PTHR45841">
    <property type="entry name" value="MRNA TURNOVER PROTEIN 4 MRTO4"/>
    <property type="match status" value="1"/>
</dbReference>
<dbReference type="AlphaFoldDB" id="A0AA35WT83"/>
<dbReference type="Gene3D" id="3.30.70.1730">
    <property type="match status" value="1"/>
</dbReference>
<name>A0AA35WT83_GEOBA</name>
<comment type="caution">
    <text evidence="2">The sequence shown here is derived from an EMBL/GenBank/DDBJ whole genome shotgun (WGS) entry which is preliminary data.</text>
</comment>
<evidence type="ECO:0000313" key="3">
    <source>
        <dbReference type="Proteomes" id="UP001174909"/>
    </source>
</evidence>
<dbReference type="GO" id="GO:0030687">
    <property type="term" value="C:preribosome, large subunit precursor"/>
    <property type="evidence" value="ECO:0007669"/>
    <property type="project" value="TreeGrafter"/>
</dbReference>
<dbReference type="InterPro" id="IPR043141">
    <property type="entry name" value="Ribosomal_uL10-like_sf"/>
</dbReference>
<comment type="similarity">
    <text evidence="1">Belongs to the universal ribosomal protein uL10 family.</text>
</comment>